<accession>A0A917CYU8</accession>
<evidence type="ECO:0000313" key="3">
    <source>
        <dbReference type="Proteomes" id="UP000654257"/>
    </source>
</evidence>
<dbReference type="EMBL" id="BMCU01000002">
    <property type="protein sequence ID" value="GGG03929.1"/>
    <property type="molecule type" value="Genomic_DNA"/>
</dbReference>
<comment type="caution">
    <text evidence="2">The sequence shown here is derived from an EMBL/GenBank/DDBJ whole genome shotgun (WGS) entry which is preliminary data.</text>
</comment>
<dbReference type="RefSeq" id="WP_188544429.1">
    <property type="nucleotide sequence ID" value="NZ_BMCU01000002.1"/>
</dbReference>
<name>A0A917CYU8_9NOCA</name>
<sequence>MPPTPPKATASRTPKPSPVEDVDASSIPDDLQFTSSVPDAEALAARTVSFKIDNQVLKAVQPTKGALTLLRSSLSSNATESDRIWSVINFFNVVLTPESKEWLNRYINSPRFDDDVLGDVMTGLATHWGAEDLLGAPDADASKGSGPNRAQRRAAAKDD</sequence>
<keyword evidence="3" id="KW-1185">Reference proteome</keyword>
<feature type="region of interest" description="Disordered" evidence="1">
    <location>
        <begin position="135"/>
        <end position="159"/>
    </location>
</feature>
<evidence type="ECO:0000256" key="1">
    <source>
        <dbReference type="SAM" id="MobiDB-lite"/>
    </source>
</evidence>
<evidence type="ECO:0000313" key="2">
    <source>
        <dbReference type="EMBL" id="GGG03929.1"/>
    </source>
</evidence>
<dbReference type="Pfam" id="PF23781">
    <property type="entry name" value="Phage_TAC_16"/>
    <property type="match status" value="1"/>
</dbReference>
<dbReference type="Proteomes" id="UP000654257">
    <property type="component" value="Unassembled WGS sequence"/>
</dbReference>
<feature type="region of interest" description="Disordered" evidence="1">
    <location>
        <begin position="1"/>
        <end position="32"/>
    </location>
</feature>
<reference evidence="2" key="1">
    <citation type="journal article" date="2014" name="Int. J. Syst. Evol. Microbiol.">
        <title>Complete genome sequence of Corynebacterium casei LMG S-19264T (=DSM 44701T), isolated from a smear-ripened cheese.</title>
        <authorList>
            <consortium name="US DOE Joint Genome Institute (JGI-PGF)"/>
            <person name="Walter F."/>
            <person name="Albersmeier A."/>
            <person name="Kalinowski J."/>
            <person name="Ruckert C."/>
        </authorList>
    </citation>
    <scope>NUCLEOTIDE SEQUENCE</scope>
    <source>
        <strain evidence="2">CCM 7905</strain>
    </source>
</reference>
<gene>
    <name evidence="2" type="ORF">GCM10007304_17590</name>
</gene>
<protein>
    <submittedName>
        <fullName evidence="2">Uncharacterized protein</fullName>
    </submittedName>
</protein>
<dbReference type="AlphaFoldDB" id="A0A917CYU8"/>
<dbReference type="InterPro" id="IPR056927">
    <property type="entry name" value="Phage_TAC"/>
</dbReference>
<feature type="compositionally biased region" description="Basic residues" evidence="1">
    <location>
        <begin position="150"/>
        <end position="159"/>
    </location>
</feature>
<organism evidence="2 3">
    <name type="scientific">Rhodococcoides trifolii</name>
    <dbReference type="NCBI Taxonomy" id="908250"/>
    <lineage>
        <taxon>Bacteria</taxon>
        <taxon>Bacillati</taxon>
        <taxon>Actinomycetota</taxon>
        <taxon>Actinomycetes</taxon>
        <taxon>Mycobacteriales</taxon>
        <taxon>Nocardiaceae</taxon>
        <taxon>Rhodococcoides</taxon>
    </lineage>
</organism>
<reference evidence="2" key="2">
    <citation type="submission" date="2020-09" db="EMBL/GenBank/DDBJ databases">
        <authorList>
            <person name="Sun Q."/>
            <person name="Sedlacek I."/>
        </authorList>
    </citation>
    <scope>NUCLEOTIDE SEQUENCE</scope>
    <source>
        <strain evidence="2">CCM 7905</strain>
    </source>
</reference>
<proteinExistence type="predicted"/>